<dbReference type="PANTHER" id="PTHR23514">
    <property type="entry name" value="BYPASS OF STOP CODON PROTEIN 6"/>
    <property type="match status" value="1"/>
</dbReference>
<sequence length="384" mass="38148">MTAPASPDTPPYLPPSGPRLSVTLLATGAAAFFMMGVLQAMYGPAFPFFQTHYGVDTAGVGLIASAHFLGSALAPPLVGLALARQSVRRVVVVSATVLIAGLGVLVAAPVWAVAVAGALIGGLGLGGVSAALNSAYASVGNRAVNLVNAVFGLGSILAPLLVVALAPGNLALPFLVVVALCALTLLTARVCGVPALVPSALPPATGGRSGVQVALFAVLIACYVGLESGFGAWAGRHLDALDYGRAALFVSGYWGGLTLGRVLTGLFGARVRPGALVLASAALTTACALTAATLPPLAGAAYVLAGLSLGPVFGSTLAWMTQTLPARFIPFLLVAGSVGGIVTPALLGSLSARFGVGSVPVTLLALGTGLCLLTLLTLRSTRVR</sequence>
<feature type="transmembrane region" description="Helical" evidence="7">
    <location>
        <begin position="209"/>
        <end position="226"/>
    </location>
</feature>
<evidence type="ECO:0000256" key="2">
    <source>
        <dbReference type="ARBA" id="ARBA00008335"/>
    </source>
</evidence>
<feature type="transmembrane region" description="Helical" evidence="7">
    <location>
        <begin position="246"/>
        <end position="263"/>
    </location>
</feature>
<feature type="transmembrane region" description="Helical" evidence="7">
    <location>
        <begin position="90"/>
        <end position="112"/>
    </location>
</feature>
<feature type="transmembrane region" description="Helical" evidence="7">
    <location>
        <begin position="328"/>
        <end position="347"/>
    </location>
</feature>
<evidence type="ECO:0000256" key="1">
    <source>
        <dbReference type="ARBA" id="ARBA00004127"/>
    </source>
</evidence>
<feature type="transmembrane region" description="Helical" evidence="7">
    <location>
        <begin position="275"/>
        <end position="294"/>
    </location>
</feature>
<feature type="transmembrane region" description="Helical" evidence="7">
    <location>
        <begin position="359"/>
        <end position="378"/>
    </location>
</feature>
<comment type="subcellular location">
    <subcellularLocation>
        <location evidence="1">Endomembrane system</location>
        <topology evidence="1">Multi-pass membrane protein</topology>
    </subcellularLocation>
</comment>
<keyword evidence="5 7" id="KW-1133">Transmembrane helix</keyword>
<keyword evidence="6 7" id="KW-0472">Membrane</keyword>
<dbReference type="InterPro" id="IPR051788">
    <property type="entry name" value="MFS_Transporter"/>
</dbReference>
<dbReference type="RefSeq" id="WP_380049479.1">
    <property type="nucleotide sequence ID" value="NZ_JBHSOH010000012.1"/>
</dbReference>
<dbReference type="Gene3D" id="1.20.1250.20">
    <property type="entry name" value="MFS general substrate transporter like domains"/>
    <property type="match status" value="2"/>
</dbReference>
<evidence type="ECO:0000256" key="4">
    <source>
        <dbReference type="ARBA" id="ARBA00022692"/>
    </source>
</evidence>
<keyword evidence="3" id="KW-0813">Transport</keyword>
<accession>A0ABW1DMH3</accession>
<dbReference type="SUPFAM" id="SSF103473">
    <property type="entry name" value="MFS general substrate transporter"/>
    <property type="match status" value="1"/>
</dbReference>
<evidence type="ECO:0000313" key="9">
    <source>
        <dbReference type="Proteomes" id="UP001595979"/>
    </source>
</evidence>
<feature type="transmembrane region" description="Helical" evidence="7">
    <location>
        <begin position="146"/>
        <end position="166"/>
    </location>
</feature>
<name>A0ABW1DMH3_9DEIO</name>
<evidence type="ECO:0000256" key="6">
    <source>
        <dbReference type="ARBA" id="ARBA00023136"/>
    </source>
</evidence>
<protein>
    <submittedName>
        <fullName evidence="8">MFS transporter</fullName>
    </submittedName>
</protein>
<feature type="transmembrane region" description="Helical" evidence="7">
    <location>
        <begin position="118"/>
        <end position="139"/>
    </location>
</feature>
<organism evidence="8 9">
    <name type="scientific">Deinococcus petrolearius</name>
    <dbReference type="NCBI Taxonomy" id="1751295"/>
    <lineage>
        <taxon>Bacteria</taxon>
        <taxon>Thermotogati</taxon>
        <taxon>Deinococcota</taxon>
        <taxon>Deinococci</taxon>
        <taxon>Deinococcales</taxon>
        <taxon>Deinococcaceae</taxon>
        <taxon>Deinococcus</taxon>
    </lineage>
</organism>
<dbReference type="PANTHER" id="PTHR23514:SF3">
    <property type="entry name" value="BYPASS OF STOP CODON PROTEIN 6"/>
    <property type="match status" value="1"/>
</dbReference>
<feature type="transmembrane region" description="Helical" evidence="7">
    <location>
        <begin position="62"/>
        <end position="83"/>
    </location>
</feature>
<reference evidence="9" key="1">
    <citation type="journal article" date="2019" name="Int. J. Syst. Evol. Microbiol.">
        <title>The Global Catalogue of Microorganisms (GCM) 10K type strain sequencing project: providing services to taxonomists for standard genome sequencing and annotation.</title>
        <authorList>
            <consortium name="The Broad Institute Genomics Platform"/>
            <consortium name="The Broad Institute Genome Sequencing Center for Infectious Disease"/>
            <person name="Wu L."/>
            <person name="Ma J."/>
        </authorList>
    </citation>
    <scope>NUCLEOTIDE SEQUENCE [LARGE SCALE GENOMIC DNA]</scope>
    <source>
        <strain evidence="9">CGMCC 1.15053</strain>
    </source>
</reference>
<evidence type="ECO:0000256" key="5">
    <source>
        <dbReference type="ARBA" id="ARBA00022989"/>
    </source>
</evidence>
<comment type="similarity">
    <text evidence="2">Belongs to the major facilitator superfamily.</text>
</comment>
<feature type="transmembrane region" description="Helical" evidence="7">
    <location>
        <begin position="300"/>
        <end position="321"/>
    </location>
</feature>
<feature type="transmembrane region" description="Helical" evidence="7">
    <location>
        <begin position="20"/>
        <end position="42"/>
    </location>
</feature>
<evidence type="ECO:0000313" key="8">
    <source>
        <dbReference type="EMBL" id="MFC5848951.1"/>
    </source>
</evidence>
<keyword evidence="9" id="KW-1185">Reference proteome</keyword>
<evidence type="ECO:0000256" key="7">
    <source>
        <dbReference type="SAM" id="Phobius"/>
    </source>
</evidence>
<keyword evidence="4 7" id="KW-0812">Transmembrane</keyword>
<dbReference type="EMBL" id="JBHSOH010000012">
    <property type="protein sequence ID" value="MFC5848951.1"/>
    <property type="molecule type" value="Genomic_DNA"/>
</dbReference>
<dbReference type="Proteomes" id="UP001595979">
    <property type="component" value="Unassembled WGS sequence"/>
</dbReference>
<dbReference type="InterPro" id="IPR011701">
    <property type="entry name" value="MFS"/>
</dbReference>
<dbReference type="Pfam" id="PF07690">
    <property type="entry name" value="MFS_1"/>
    <property type="match status" value="1"/>
</dbReference>
<evidence type="ECO:0000256" key="3">
    <source>
        <dbReference type="ARBA" id="ARBA00022448"/>
    </source>
</evidence>
<dbReference type="InterPro" id="IPR036259">
    <property type="entry name" value="MFS_trans_sf"/>
</dbReference>
<feature type="transmembrane region" description="Helical" evidence="7">
    <location>
        <begin position="172"/>
        <end position="197"/>
    </location>
</feature>
<gene>
    <name evidence="8" type="ORF">ACFPQ6_11585</name>
</gene>
<proteinExistence type="inferred from homology"/>
<comment type="caution">
    <text evidence="8">The sequence shown here is derived from an EMBL/GenBank/DDBJ whole genome shotgun (WGS) entry which is preliminary data.</text>
</comment>